<protein>
    <submittedName>
        <fullName evidence="2">PEP-CTERM sorting domain-containing protein</fullName>
    </submittedName>
</protein>
<reference evidence="2 3" key="1">
    <citation type="submission" date="2020-04" db="EMBL/GenBank/DDBJ databases">
        <title>Luteolibacter sp. G-1-1-1 isolated from soil.</title>
        <authorList>
            <person name="Dahal R.H."/>
        </authorList>
    </citation>
    <scope>NUCLEOTIDE SEQUENCE [LARGE SCALE GENOMIC DNA]</scope>
    <source>
        <strain evidence="2 3">G-1-1-1</strain>
    </source>
</reference>
<evidence type="ECO:0000313" key="2">
    <source>
        <dbReference type="EMBL" id="QJE95040.1"/>
    </source>
</evidence>
<dbReference type="InterPro" id="IPR013424">
    <property type="entry name" value="Ice-binding_C"/>
</dbReference>
<keyword evidence="3" id="KW-1185">Reference proteome</keyword>
<gene>
    <name evidence="2" type="ORF">HHL09_04385</name>
</gene>
<dbReference type="NCBIfam" id="TIGR02595">
    <property type="entry name" value="PEP_CTERM"/>
    <property type="match status" value="1"/>
</dbReference>
<dbReference type="Proteomes" id="UP000501812">
    <property type="component" value="Chromosome"/>
</dbReference>
<organism evidence="2 3">
    <name type="scientific">Luteolibacter luteus</name>
    <dbReference type="NCBI Taxonomy" id="2728835"/>
    <lineage>
        <taxon>Bacteria</taxon>
        <taxon>Pseudomonadati</taxon>
        <taxon>Verrucomicrobiota</taxon>
        <taxon>Verrucomicrobiia</taxon>
        <taxon>Verrucomicrobiales</taxon>
        <taxon>Verrucomicrobiaceae</taxon>
        <taxon>Luteolibacter</taxon>
    </lineage>
</organism>
<dbReference type="KEGG" id="luo:HHL09_04385"/>
<dbReference type="Pfam" id="PF07589">
    <property type="entry name" value="PEP-CTERM"/>
    <property type="match status" value="1"/>
</dbReference>
<feature type="domain" description="Ice-binding protein C-terminal" evidence="1">
    <location>
        <begin position="185"/>
        <end position="207"/>
    </location>
</feature>
<evidence type="ECO:0000259" key="1">
    <source>
        <dbReference type="Pfam" id="PF07589"/>
    </source>
</evidence>
<accession>A0A858RFG9</accession>
<dbReference type="NCBIfam" id="NF033679">
    <property type="entry name" value="DNRLRE_dom"/>
    <property type="match status" value="1"/>
</dbReference>
<dbReference type="EMBL" id="CP051774">
    <property type="protein sequence ID" value="QJE95040.1"/>
    <property type="molecule type" value="Genomic_DNA"/>
</dbReference>
<evidence type="ECO:0000313" key="3">
    <source>
        <dbReference type="Proteomes" id="UP000501812"/>
    </source>
</evidence>
<dbReference type="AlphaFoldDB" id="A0A858RFG9"/>
<dbReference type="RefSeq" id="WP_169453261.1">
    <property type="nucleotide sequence ID" value="NZ_CP051774.1"/>
</dbReference>
<sequence length="222" mass="23639">MGILQAVHAAQVSLVPVADNFARDADMNGVFETIETRTSPYFLLQTSRSQFPVFGISGDVRSALEFSLSSIPKGAVISSATFSIYAGAGYSNTEENPGPYQGQSVSGYSGDGQITLSDFASLVVLTNSMNEFFDVTSLVQTLVDNGSTHAGFVVGANTLGRGLQQYSMDFAEPGGNPPLLVIQYTVPEPSSFALLSVAGVGCLLRRRNRKGWGRRAIDRLVP</sequence>
<name>A0A858RFG9_9BACT</name>
<proteinExistence type="predicted"/>